<dbReference type="Proteomes" id="UP000179179">
    <property type="component" value="Unassembled WGS sequence"/>
</dbReference>
<proteinExistence type="predicted"/>
<feature type="transmembrane region" description="Helical" evidence="5">
    <location>
        <begin position="297"/>
        <end position="316"/>
    </location>
</feature>
<evidence type="ECO:0000256" key="1">
    <source>
        <dbReference type="ARBA" id="ARBA00004141"/>
    </source>
</evidence>
<dbReference type="PANTHER" id="PTHR23501:SF107">
    <property type="entry name" value="TRANSPORTER, PUTATIVE (AFU_ORTHOLOGUE AFUA_7G04730)-RELATED"/>
    <property type="match status" value="1"/>
</dbReference>
<feature type="transmembrane region" description="Helical" evidence="5">
    <location>
        <begin position="83"/>
        <end position="100"/>
    </location>
</feature>
<dbReference type="InterPro" id="IPR036259">
    <property type="entry name" value="MFS_trans_sf"/>
</dbReference>
<dbReference type="GO" id="GO:0005886">
    <property type="term" value="C:plasma membrane"/>
    <property type="evidence" value="ECO:0007669"/>
    <property type="project" value="TreeGrafter"/>
</dbReference>
<dbReference type="PROSITE" id="PS50850">
    <property type="entry name" value="MFS"/>
    <property type="match status" value="1"/>
</dbReference>
<comment type="caution">
    <text evidence="7">The sequence shown here is derived from an EMBL/GenBank/DDBJ whole genome shotgun (WGS) entry which is preliminary data.</text>
</comment>
<dbReference type="RefSeq" id="XP_022390520.1">
    <property type="nucleotide sequence ID" value="XM_022532155.1"/>
</dbReference>
<dbReference type="PANTHER" id="PTHR23501">
    <property type="entry name" value="MAJOR FACILITATOR SUPERFAMILY"/>
    <property type="match status" value="1"/>
</dbReference>
<comment type="subcellular location">
    <subcellularLocation>
        <location evidence="1">Membrane</location>
        <topology evidence="1">Multi-pass membrane protein</topology>
    </subcellularLocation>
</comment>
<feature type="transmembrane region" description="Helical" evidence="5">
    <location>
        <begin position="181"/>
        <end position="199"/>
    </location>
</feature>
<dbReference type="OrthoDB" id="4078873at2759"/>
<dbReference type="AlphaFoldDB" id="A0A1F8A539"/>
<dbReference type="InterPro" id="IPR011701">
    <property type="entry name" value="MFS"/>
</dbReference>
<keyword evidence="2 5" id="KW-0812">Transmembrane</keyword>
<feature type="transmembrane region" description="Helical" evidence="5">
    <location>
        <begin position="240"/>
        <end position="261"/>
    </location>
</feature>
<feature type="transmembrane region" description="Helical" evidence="5">
    <location>
        <begin position="457"/>
        <end position="479"/>
    </location>
</feature>
<evidence type="ECO:0000256" key="5">
    <source>
        <dbReference type="SAM" id="Phobius"/>
    </source>
</evidence>
<keyword evidence="3 5" id="KW-1133">Transmembrane helix</keyword>
<dbReference type="GO" id="GO:0022857">
    <property type="term" value="F:transmembrane transporter activity"/>
    <property type="evidence" value="ECO:0007669"/>
    <property type="project" value="InterPro"/>
</dbReference>
<dbReference type="InterPro" id="IPR020846">
    <property type="entry name" value="MFS_dom"/>
</dbReference>
<feature type="transmembrane region" description="Helical" evidence="5">
    <location>
        <begin position="491"/>
        <end position="518"/>
    </location>
</feature>
<dbReference type="Pfam" id="PF07690">
    <property type="entry name" value="MFS_1"/>
    <property type="match status" value="2"/>
</dbReference>
<feature type="transmembrane region" description="Helical" evidence="5">
    <location>
        <begin position="408"/>
        <end position="425"/>
    </location>
</feature>
<dbReference type="GeneID" id="34448416"/>
<reference evidence="7 8" key="1">
    <citation type="journal article" date="2016" name="Genome Biol. Evol.">
        <title>Draft genome sequence of an aflatoxigenic Aspergillus species, A. bombycis.</title>
        <authorList>
            <person name="Moore G.G."/>
            <person name="Mack B.M."/>
            <person name="Beltz S.B."/>
            <person name="Gilbert M.K."/>
        </authorList>
    </citation>
    <scope>NUCLEOTIDE SEQUENCE [LARGE SCALE GENOMIC DNA]</scope>
    <source>
        <strain evidence="8">NRRL 26010</strain>
    </source>
</reference>
<evidence type="ECO:0000259" key="6">
    <source>
        <dbReference type="PROSITE" id="PS50850"/>
    </source>
</evidence>
<keyword evidence="8" id="KW-1185">Reference proteome</keyword>
<name>A0A1F8A539_9EURO</name>
<gene>
    <name evidence="7" type="ORF">ABOM_005026</name>
</gene>
<evidence type="ECO:0000256" key="4">
    <source>
        <dbReference type="ARBA" id="ARBA00023136"/>
    </source>
</evidence>
<sequence length="606" mass="65766">MGLGPPASLLSEKPAALIMNTTTQDEYSSAQVQKLGQPGITASAAASIHNPVYDEGAESSLRIDLPHGVRTVEAVTSVWSKRALTVAMILFYIFLFAVSLQQEVTTNLAPYVTSSFELHSLTATTQVIAGVIGGVSNLPIAKVLDLWGRTEGFSVMTVCCTIGLAMMAACRNVQVYAAAQVLYWVGYNGLEYIISIFIADATSLLSRSVILGISQTPYLGTAFAGPPIAQWFLDHSSFRWAYGMFVITTPIFAAPIVLLFLHNQHKAATIARVVETPSPENHSHWHSLKTHCKSLDLMGMLLLMAGFVLLLLPLSLAARAPDGWRTGYIVAMLVLGVIFLIAFAAWEKWMAPATLLPFRFLTDRSVIGACVVACGQFISFYCWASYLISYLQVVHRLSVQHAGYVLDAYTLMSCFWAVMTGLLIQKSGRFKWLGVCAVPLMLLGTGLLIYFRAAGTPIGYVVMCQILNGVAGSTLLAAQRMAAQAVVNHEEVAVVTALIGLFSSLGAAIGSTIATAIWTNLMPRYLMIYLPATDLDMLPIIYGSIVQQLQYPWGSPTRDAIVHAYGDVQRRLLIAGTCFVPLVLGGVLLWKDTQVKGMKQTKGTIY</sequence>
<feature type="transmembrane region" description="Helical" evidence="5">
    <location>
        <begin position="366"/>
        <end position="388"/>
    </location>
</feature>
<feature type="domain" description="Major facilitator superfamily (MFS) profile" evidence="6">
    <location>
        <begin position="83"/>
        <end position="594"/>
    </location>
</feature>
<dbReference type="Gene3D" id="1.20.1250.20">
    <property type="entry name" value="MFS general substrate transporter like domains"/>
    <property type="match status" value="2"/>
</dbReference>
<evidence type="ECO:0000313" key="8">
    <source>
        <dbReference type="Proteomes" id="UP000179179"/>
    </source>
</evidence>
<dbReference type="EMBL" id="LYCR01000028">
    <property type="protein sequence ID" value="OGM46803.1"/>
    <property type="molecule type" value="Genomic_DNA"/>
</dbReference>
<feature type="transmembrane region" description="Helical" evidence="5">
    <location>
        <begin position="572"/>
        <end position="590"/>
    </location>
</feature>
<keyword evidence="4 5" id="KW-0472">Membrane</keyword>
<evidence type="ECO:0000256" key="3">
    <source>
        <dbReference type="ARBA" id="ARBA00022989"/>
    </source>
</evidence>
<protein>
    <recommendedName>
        <fullName evidence="6">Major facilitator superfamily (MFS) profile domain-containing protein</fullName>
    </recommendedName>
</protein>
<dbReference type="SUPFAM" id="SSF103473">
    <property type="entry name" value="MFS general substrate transporter"/>
    <property type="match status" value="1"/>
</dbReference>
<feature type="transmembrane region" description="Helical" evidence="5">
    <location>
        <begin position="432"/>
        <end position="451"/>
    </location>
</feature>
<feature type="transmembrane region" description="Helical" evidence="5">
    <location>
        <begin position="328"/>
        <end position="346"/>
    </location>
</feature>
<organism evidence="7 8">
    <name type="scientific">Aspergillus bombycis</name>
    <dbReference type="NCBI Taxonomy" id="109264"/>
    <lineage>
        <taxon>Eukaryota</taxon>
        <taxon>Fungi</taxon>
        <taxon>Dikarya</taxon>
        <taxon>Ascomycota</taxon>
        <taxon>Pezizomycotina</taxon>
        <taxon>Eurotiomycetes</taxon>
        <taxon>Eurotiomycetidae</taxon>
        <taxon>Eurotiales</taxon>
        <taxon>Aspergillaceae</taxon>
        <taxon>Aspergillus</taxon>
    </lineage>
</organism>
<evidence type="ECO:0000256" key="2">
    <source>
        <dbReference type="ARBA" id="ARBA00022692"/>
    </source>
</evidence>
<evidence type="ECO:0000313" key="7">
    <source>
        <dbReference type="EMBL" id="OGM46803.1"/>
    </source>
</evidence>
<accession>A0A1F8A539</accession>